<dbReference type="SUPFAM" id="SSF158472">
    <property type="entry name" value="HAMP domain-like"/>
    <property type="match status" value="1"/>
</dbReference>
<comment type="catalytic activity">
    <reaction evidence="1">
        <text>ATP + protein L-histidine = ADP + protein N-phospho-L-histidine.</text>
        <dbReference type="EC" id="2.7.13.3"/>
    </reaction>
</comment>
<dbReference type="InterPro" id="IPR003594">
    <property type="entry name" value="HATPase_dom"/>
</dbReference>
<dbReference type="InterPro" id="IPR004358">
    <property type="entry name" value="Sig_transdc_His_kin-like_C"/>
</dbReference>
<dbReference type="Gene3D" id="6.10.340.10">
    <property type="match status" value="1"/>
</dbReference>
<feature type="compositionally biased region" description="Low complexity" evidence="11">
    <location>
        <begin position="509"/>
        <end position="520"/>
    </location>
</feature>
<evidence type="ECO:0000259" key="13">
    <source>
        <dbReference type="PROSITE" id="PS50109"/>
    </source>
</evidence>
<evidence type="ECO:0000256" key="5">
    <source>
        <dbReference type="ARBA" id="ARBA00022679"/>
    </source>
</evidence>
<dbReference type="EMBL" id="CP159279">
    <property type="protein sequence ID" value="XCH12949.1"/>
    <property type="molecule type" value="Genomic_DNA"/>
</dbReference>
<keyword evidence="9" id="KW-0902">Two-component regulatory system</keyword>
<dbReference type="GO" id="GO:0005886">
    <property type="term" value="C:plasma membrane"/>
    <property type="evidence" value="ECO:0007669"/>
    <property type="project" value="UniProtKB-SubCell"/>
</dbReference>
<dbReference type="FunFam" id="1.10.287.130:FF:000001">
    <property type="entry name" value="Two-component sensor histidine kinase"/>
    <property type="match status" value="1"/>
</dbReference>
<evidence type="ECO:0000259" key="14">
    <source>
        <dbReference type="PROSITE" id="PS50885"/>
    </source>
</evidence>
<keyword evidence="5" id="KW-0808">Transferase</keyword>
<dbReference type="PROSITE" id="PS50885">
    <property type="entry name" value="HAMP"/>
    <property type="match status" value="1"/>
</dbReference>
<evidence type="ECO:0000256" key="10">
    <source>
        <dbReference type="ARBA" id="ARBA00023136"/>
    </source>
</evidence>
<dbReference type="CDD" id="cd00075">
    <property type="entry name" value="HATPase"/>
    <property type="match status" value="1"/>
</dbReference>
<dbReference type="Gene3D" id="1.10.287.130">
    <property type="match status" value="1"/>
</dbReference>
<name>A0AAU8ETI4_9MICC</name>
<evidence type="ECO:0000313" key="15">
    <source>
        <dbReference type="EMBL" id="XCH12949.1"/>
    </source>
</evidence>
<dbReference type="PANTHER" id="PTHR45436:SF5">
    <property type="entry name" value="SENSOR HISTIDINE KINASE TRCS"/>
    <property type="match status" value="1"/>
</dbReference>
<dbReference type="SUPFAM" id="SSF47384">
    <property type="entry name" value="Homodimeric domain of signal transducing histidine kinase"/>
    <property type="match status" value="1"/>
</dbReference>
<dbReference type="InterPro" id="IPR036890">
    <property type="entry name" value="HATPase_C_sf"/>
</dbReference>
<dbReference type="EC" id="2.7.13.3" evidence="3"/>
<comment type="subcellular location">
    <subcellularLocation>
        <location evidence="2">Cell membrane</location>
    </subcellularLocation>
</comment>
<feature type="region of interest" description="Disordered" evidence="11">
    <location>
        <begin position="479"/>
        <end position="564"/>
    </location>
</feature>
<feature type="domain" description="Histidine kinase" evidence="13">
    <location>
        <begin position="269"/>
        <end position="499"/>
    </location>
</feature>
<evidence type="ECO:0000256" key="8">
    <source>
        <dbReference type="ARBA" id="ARBA00022989"/>
    </source>
</evidence>
<dbReference type="GO" id="GO:0000155">
    <property type="term" value="F:phosphorelay sensor kinase activity"/>
    <property type="evidence" value="ECO:0007669"/>
    <property type="project" value="InterPro"/>
</dbReference>
<evidence type="ECO:0000256" key="6">
    <source>
        <dbReference type="ARBA" id="ARBA00022692"/>
    </source>
</evidence>
<feature type="domain" description="HAMP" evidence="14">
    <location>
        <begin position="208"/>
        <end position="261"/>
    </location>
</feature>
<keyword evidence="4" id="KW-0597">Phosphoprotein</keyword>
<keyword evidence="10 12" id="KW-0472">Membrane</keyword>
<evidence type="ECO:0000256" key="11">
    <source>
        <dbReference type="SAM" id="MobiDB-lite"/>
    </source>
</evidence>
<dbReference type="SMART" id="SM00387">
    <property type="entry name" value="HATPase_c"/>
    <property type="match status" value="1"/>
</dbReference>
<dbReference type="SMART" id="SM00304">
    <property type="entry name" value="HAMP"/>
    <property type="match status" value="1"/>
</dbReference>
<gene>
    <name evidence="15" type="ORF">ABRP34_08230</name>
</gene>
<dbReference type="Pfam" id="PF00512">
    <property type="entry name" value="HisKA"/>
    <property type="match status" value="1"/>
</dbReference>
<evidence type="ECO:0000256" key="3">
    <source>
        <dbReference type="ARBA" id="ARBA00012438"/>
    </source>
</evidence>
<accession>A0AAU8ETI4</accession>
<dbReference type="AlphaFoldDB" id="A0AAU8ETI4"/>
<dbReference type="InterPro" id="IPR003660">
    <property type="entry name" value="HAMP_dom"/>
</dbReference>
<dbReference type="InterPro" id="IPR036097">
    <property type="entry name" value="HisK_dim/P_sf"/>
</dbReference>
<evidence type="ECO:0000256" key="2">
    <source>
        <dbReference type="ARBA" id="ARBA00004236"/>
    </source>
</evidence>
<dbReference type="Pfam" id="PF00672">
    <property type="entry name" value="HAMP"/>
    <property type="match status" value="1"/>
</dbReference>
<dbReference type="CDD" id="cd06225">
    <property type="entry name" value="HAMP"/>
    <property type="match status" value="1"/>
</dbReference>
<organism evidence="15">
    <name type="scientific">Arthrobacter sp. K5</name>
    <dbReference type="NCBI Taxonomy" id="2839623"/>
    <lineage>
        <taxon>Bacteria</taxon>
        <taxon>Bacillati</taxon>
        <taxon>Actinomycetota</taxon>
        <taxon>Actinomycetes</taxon>
        <taxon>Micrococcales</taxon>
        <taxon>Micrococcaceae</taxon>
        <taxon>Arthrobacter</taxon>
    </lineage>
</organism>
<reference evidence="15" key="1">
    <citation type="submission" date="2024-06" db="EMBL/GenBank/DDBJ databases">
        <title>Biodegradation of dimethachlon by Arthrobacter sp. K5: mechanistic insights and ecological implications.</title>
        <authorList>
            <person name="Hu S."/>
            <person name="Lu P."/>
        </authorList>
    </citation>
    <scope>NUCLEOTIDE SEQUENCE</scope>
    <source>
        <strain evidence="15">K5</strain>
    </source>
</reference>
<evidence type="ECO:0000256" key="4">
    <source>
        <dbReference type="ARBA" id="ARBA00022553"/>
    </source>
</evidence>
<dbReference type="SMART" id="SM00388">
    <property type="entry name" value="HisKA"/>
    <property type="match status" value="1"/>
</dbReference>
<dbReference type="Pfam" id="PF02518">
    <property type="entry name" value="HATPase_c"/>
    <property type="match status" value="1"/>
</dbReference>
<feature type="transmembrane region" description="Helical" evidence="12">
    <location>
        <begin position="185"/>
        <end position="206"/>
    </location>
</feature>
<keyword evidence="8 12" id="KW-1133">Transmembrane helix</keyword>
<evidence type="ECO:0000256" key="12">
    <source>
        <dbReference type="SAM" id="Phobius"/>
    </source>
</evidence>
<evidence type="ECO:0000256" key="7">
    <source>
        <dbReference type="ARBA" id="ARBA00022777"/>
    </source>
</evidence>
<protein>
    <recommendedName>
        <fullName evidence="3">histidine kinase</fullName>
        <ecNumber evidence="3">2.7.13.3</ecNumber>
    </recommendedName>
</protein>
<dbReference type="PRINTS" id="PR00344">
    <property type="entry name" value="BCTRLSENSOR"/>
</dbReference>
<dbReference type="CDD" id="cd00082">
    <property type="entry name" value="HisKA"/>
    <property type="match status" value="1"/>
</dbReference>
<keyword evidence="6 12" id="KW-0812">Transmembrane</keyword>
<sequence>MNAASALRTELHSVRFRLLATLLVFMAVGLFVAGAATHAAQLKSLNDRVNAELQLPRENLDELARQGRPNFGGAPYTTVHDLFRTYLRNGAPGGFESVMTVLRGGNVILPAAEQPTNLNTPAVTDHVWEWSAPGQTVMRDIDLDGRKVRLAITSVSLTAGGRQDQGLLIASSEIGAQRAEVFGSMWTFALASLATLALTGLVGYLVTGRLLSPVRRLREATEATTFEDLTKRVEVPDSTDDIAQLAMNFNRMLERLESGFDNQRRFVHDASHELRTPMTIIRGYLELLRAGDPDDVDQTRMLLLDELDRMQVLVDDLLILARSGRPDFVTPAWVEADDLLEDVLNRVRVLGERQWRLDAKPGGLIRVDRRRLTQALEQLAANAVKHTSESDRISVGGAWVENDDGTPQSGRASVVRELADSASRELEIWVSDTGTGIPAEDHERIFERFGKGSNSATSEGSGLGLSIVKAIAEAHGGTVQLESEEGKGSRFVLRIPSGGKDADRKTDDSAAADSAGRSGSEAPSVKGPPAKGPRHKGTGTAGGKPKPAGPASGIELATPAGGAP</sequence>
<dbReference type="RefSeq" id="WP_353712826.1">
    <property type="nucleotide sequence ID" value="NZ_CP159279.1"/>
</dbReference>
<dbReference type="PROSITE" id="PS50109">
    <property type="entry name" value="HIS_KIN"/>
    <property type="match status" value="1"/>
</dbReference>
<dbReference type="InterPro" id="IPR005467">
    <property type="entry name" value="His_kinase_dom"/>
</dbReference>
<proteinExistence type="predicted"/>
<evidence type="ECO:0000256" key="1">
    <source>
        <dbReference type="ARBA" id="ARBA00000085"/>
    </source>
</evidence>
<dbReference type="Gene3D" id="3.30.565.10">
    <property type="entry name" value="Histidine kinase-like ATPase, C-terminal domain"/>
    <property type="match status" value="1"/>
</dbReference>
<dbReference type="PANTHER" id="PTHR45436">
    <property type="entry name" value="SENSOR HISTIDINE KINASE YKOH"/>
    <property type="match status" value="1"/>
</dbReference>
<evidence type="ECO:0000256" key="9">
    <source>
        <dbReference type="ARBA" id="ARBA00023012"/>
    </source>
</evidence>
<dbReference type="InterPro" id="IPR003661">
    <property type="entry name" value="HisK_dim/P_dom"/>
</dbReference>
<dbReference type="SUPFAM" id="SSF55874">
    <property type="entry name" value="ATPase domain of HSP90 chaperone/DNA topoisomerase II/histidine kinase"/>
    <property type="match status" value="1"/>
</dbReference>
<dbReference type="InterPro" id="IPR050428">
    <property type="entry name" value="TCS_sensor_his_kinase"/>
</dbReference>
<keyword evidence="7 15" id="KW-0418">Kinase</keyword>